<keyword evidence="3" id="KW-1003">Cell membrane</keyword>
<dbReference type="PANTHER" id="PTHR42703">
    <property type="entry name" value="NADH DEHYDROGENASE"/>
    <property type="match status" value="1"/>
</dbReference>
<evidence type="ECO:0000259" key="9">
    <source>
        <dbReference type="Pfam" id="PF00361"/>
    </source>
</evidence>
<evidence type="ECO:0000256" key="2">
    <source>
        <dbReference type="ARBA" id="ARBA00005346"/>
    </source>
</evidence>
<proteinExistence type="inferred from homology"/>
<dbReference type="Proteomes" id="UP000245765">
    <property type="component" value="Unassembled WGS sequence"/>
</dbReference>
<feature type="transmembrane region" description="Helical" evidence="8">
    <location>
        <begin position="271"/>
        <end position="297"/>
    </location>
</feature>
<protein>
    <submittedName>
        <fullName evidence="10">Na+/H+ antiporter subunit D</fullName>
    </submittedName>
</protein>
<comment type="caution">
    <text evidence="10">The sequence shown here is derived from an EMBL/GenBank/DDBJ whole genome shotgun (WGS) entry which is preliminary data.</text>
</comment>
<evidence type="ECO:0000313" key="10">
    <source>
        <dbReference type="EMBL" id="PWS39004.1"/>
    </source>
</evidence>
<accession>A0A317FIT8</accession>
<evidence type="ECO:0000313" key="11">
    <source>
        <dbReference type="Proteomes" id="UP000245765"/>
    </source>
</evidence>
<reference evidence="11" key="1">
    <citation type="submission" date="2018-05" db="EMBL/GenBank/DDBJ databases">
        <authorList>
            <person name="Du Z."/>
            <person name="Wang X."/>
        </authorList>
    </citation>
    <scope>NUCLEOTIDE SEQUENCE [LARGE SCALE GENOMIC DNA]</scope>
    <source>
        <strain evidence="11">CQN31</strain>
    </source>
</reference>
<evidence type="ECO:0000256" key="4">
    <source>
        <dbReference type="ARBA" id="ARBA00022692"/>
    </source>
</evidence>
<sequence length="512" mass="53963">MRQILLVAPILIPLAACAITALLWQRPEVQRRIGVAAAALLFLSTLALLAEVVTGGMVVGQMGNWPAPFGITLVVDPLSAAMLVITGLMALAVAVYAMGPGAAERDRAGFQPLFHALVMGVAGAFSTGDLFNLYVWFEVMLIASFGLLVLDRTREQLDGGLRYVMLNLVGTTFFLLAVGLVYGLTGTLNLADLARVAPQVENQGALAAAAVLLLISFGAKAAVFPLFNWLPAAYHTASMPVAAIFAALLTKVGVYAIIRVFTLVFAHDQALFGPIIGVVAMLTMVVGVLGAAAHYDVRRILSFHIISQIGYMLVGVALMTPLALAGAVLYIVHHIVVKANLFLVAGAMQKVGGSFALAKLGGLWATRPLLGLMFLIPALSLAGIPPLSGFWGKLVVIRSGFEAEAWLLASVALAVGLLTLYSMVKIWNEAFWKAAPAEAAAHQPAPGEWGRMQRFATFAPIVALCAVTLTIGLWTEPFAAFSLAAAEALLDREAYIAAVLGTAPVQLAEAVR</sequence>
<dbReference type="InterPro" id="IPR001750">
    <property type="entry name" value="ND/Mrp_TM"/>
</dbReference>
<organism evidence="10 11">
    <name type="scientific">Falsiroseomonas bella</name>
    <dbReference type="NCBI Taxonomy" id="2184016"/>
    <lineage>
        <taxon>Bacteria</taxon>
        <taxon>Pseudomonadati</taxon>
        <taxon>Pseudomonadota</taxon>
        <taxon>Alphaproteobacteria</taxon>
        <taxon>Acetobacterales</taxon>
        <taxon>Roseomonadaceae</taxon>
        <taxon>Falsiroseomonas</taxon>
    </lineage>
</organism>
<evidence type="ECO:0000256" key="6">
    <source>
        <dbReference type="ARBA" id="ARBA00023136"/>
    </source>
</evidence>
<dbReference type="GO" id="GO:0005886">
    <property type="term" value="C:plasma membrane"/>
    <property type="evidence" value="ECO:0007669"/>
    <property type="project" value="UniProtKB-SubCell"/>
</dbReference>
<feature type="transmembrane region" description="Helical" evidence="8">
    <location>
        <begin position="133"/>
        <end position="151"/>
    </location>
</feature>
<evidence type="ECO:0000256" key="7">
    <source>
        <dbReference type="RuleBase" id="RU000320"/>
    </source>
</evidence>
<feature type="transmembrane region" description="Helical" evidence="8">
    <location>
        <begin position="242"/>
        <end position="265"/>
    </location>
</feature>
<dbReference type="RefSeq" id="WP_109869625.1">
    <property type="nucleotide sequence ID" value="NZ_QGNA01000001.1"/>
</dbReference>
<comment type="subcellular location">
    <subcellularLocation>
        <location evidence="1">Cell membrane</location>
        <topology evidence="1">Multi-pass membrane protein</topology>
    </subcellularLocation>
    <subcellularLocation>
        <location evidence="7">Membrane</location>
        <topology evidence="7">Multi-pass membrane protein</topology>
    </subcellularLocation>
</comment>
<dbReference type="AlphaFoldDB" id="A0A317FIT8"/>
<gene>
    <name evidence="10" type="ORF">DFH01_07100</name>
</gene>
<feature type="transmembrane region" description="Helical" evidence="8">
    <location>
        <begin position="36"/>
        <end position="58"/>
    </location>
</feature>
<feature type="transmembrane region" description="Helical" evidence="8">
    <location>
        <begin position="163"/>
        <end position="185"/>
    </location>
</feature>
<dbReference type="EMBL" id="QGNA01000001">
    <property type="protein sequence ID" value="PWS39004.1"/>
    <property type="molecule type" value="Genomic_DNA"/>
</dbReference>
<dbReference type="InterPro" id="IPR003918">
    <property type="entry name" value="NADH_UbQ_OxRdtase"/>
</dbReference>
<feature type="transmembrane region" description="Helical" evidence="8">
    <location>
        <begin position="403"/>
        <end position="424"/>
    </location>
</feature>
<comment type="similarity">
    <text evidence="2">Belongs to the CPA3 antiporters (TC 2.A.63) subunit D family.</text>
</comment>
<evidence type="ECO:0000256" key="5">
    <source>
        <dbReference type="ARBA" id="ARBA00022989"/>
    </source>
</evidence>
<dbReference type="GO" id="GO:0042773">
    <property type="term" value="P:ATP synthesis coupled electron transport"/>
    <property type="evidence" value="ECO:0007669"/>
    <property type="project" value="InterPro"/>
</dbReference>
<feature type="transmembrane region" description="Helical" evidence="8">
    <location>
        <begin position="110"/>
        <end position="127"/>
    </location>
</feature>
<feature type="transmembrane region" description="Helical" evidence="8">
    <location>
        <begin position="6"/>
        <end position="24"/>
    </location>
</feature>
<keyword evidence="6 8" id="KW-0472">Membrane</keyword>
<feature type="transmembrane region" description="Helical" evidence="8">
    <location>
        <begin position="205"/>
        <end position="230"/>
    </location>
</feature>
<keyword evidence="11" id="KW-1185">Reference proteome</keyword>
<feature type="transmembrane region" description="Helical" evidence="8">
    <location>
        <begin position="369"/>
        <end position="391"/>
    </location>
</feature>
<evidence type="ECO:0000256" key="8">
    <source>
        <dbReference type="SAM" id="Phobius"/>
    </source>
</evidence>
<dbReference type="OrthoDB" id="9768329at2"/>
<dbReference type="InterPro" id="IPR050586">
    <property type="entry name" value="CPA3_Na-H_Antiporter_D"/>
</dbReference>
<dbReference type="GO" id="GO:0008137">
    <property type="term" value="F:NADH dehydrogenase (ubiquinone) activity"/>
    <property type="evidence" value="ECO:0007669"/>
    <property type="project" value="InterPro"/>
</dbReference>
<feature type="transmembrane region" description="Helical" evidence="8">
    <location>
        <begin position="455"/>
        <end position="474"/>
    </location>
</feature>
<dbReference type="Pfam" id="PF00361">
    <property type="entry name" value="Proton_antipo_M"/>
    <property type="match status" value="1"/>
</dbReference>
<dbReference type="PANTHER" id="PTHR42703:SF1">
    <property type="entry name" value="NA(+)_H(+) ANTIPORTER SUBUNIT D1"/>
    <property type="match status" value="1"/>
</dbReference>
<keyword evidence="4 7" id="KW-0812">Transmembrane</keyword>
<evidence type="ECO:0000256" key="1">
    <source>
        <dbReference type="ARBA" id="ARBA00004651"/>
    </source>
</evidence>
<feature type="domain" description="NADH:quinone oxidoreductase/Mrp antiporter transmembrane" evidence="9">
    <location>
        <begin position="128"/>
        <end position="415"/>
    </location>
</feature>
<dbReference type="NCBIfam" id="NF009306">
    <property type="entry name" value="PRK12663.1"/>
    <property type="match status" value="1"/>
</dbReference>
<dbReference type="PRINTS" id="PR01437">
    <property type="entry name" value="NUOXDRDTASE4"/>
</dbReference>
<feature type="transmembrane region" description="Helical" evidence="8">
    <location>
        <begin position="78"/>
        <end position="98"/>
    </location>
</feature>
<evidence type="ECO:0000256" key="3">
    <source>
        <dbReference type="ARBA" id="ARBA00022475"/>
    </source>
</evidence>
<feature type="transmembrane region" description="Helical" evidence="8">
    <location>
        <begin position="309"/>
        <end position="333"/>
    </location>
</feature>
<keyword evidence="5 8" id="KW-1133">Transmembrane helix</keyword>
<name>A0A317FIT8_9PROT</name>